<protein>
    <submittedName>
        <fullName evidence="1">Uncharacterized protein</fullName>
    </submittedName>
</protein>
<keyword evidence="2" id="KW-1185">Reference proteome</keyword>
<dbReference type="EMBL" id="CTRP01000013">
    <property type="protein sequence ID" value="CQR73532.1"/>
    <property type="molecule type" value="Genomic_DNA"/>
</dbReference>
<gene>
    <name evidence="1" type="ORF">SpAn4DRAFT_5193</name>
</gene>
<dbReference type="Proteomes" id="UP000049855">
    <property type="component" value="Unassembled WGS sequence"/>
</dbReference>
<accession>A0A0U1L1J2</accession>
<reference evidence="2" key="1">
    <citation type="submission" date="2015-03" db="EMBL/GenBank/DDBJ databases">
        <authorList>
            <person name="Nijsse Bart"/>
        </authorList>
    </citation>
    <scope>NUCLEOTIDE SEQUENCE [LARGE SCALE GENOMIC DNA]</scope>
</reference>
<sequence>MFFTRGGDLANLNLTLIYVRNNEHTNRMKIVTVVRADGEVPPRLVEDIRFLDRRIRKLILNLLCSAASSART</sequence>
<organism evidence="1 2">
    <name type="scientific">Sporomusa ovata</name>
    <dbReference type="NCBI Taxonomy" id="2378"/>
    <lineage>
        <taxon>Bacteria</taxon>
        <taxon>Bacillati</taxon>
        <taxon>Bacillota</taxon>
        <taxon>Negativicutes</taxon>
        <taxon>Selenomonadales</taxon>
        <taxon>Sporomusaceae</taxon>
        <taxon>Sporomusa</taxon>
    </lineage>
</organism>
<proteinExistence type="predicted"/>
<dbReference type="AlphaFoldDB" id="A0A0U1L1J2"/>
<evidence type="ECO:0000313" key="1">
    <source>
        <dbReference type="EMBL" id="CQR73532.1"/>
    </source>
</evidence>
<evidence type="ECO:0000313" key="2">
    <source>
        <dbReference type="Proteomes" id="UP000049855"/>
    </source>
</evidence>
<name>A0A0U1L1J2_9FIRM</name>